<evidence type="ECO:0000313" key="3">
    <source>
        <dbReference type="EMBL" id="PCJ22727.1"/>
    </source>
</evidence>
<organism evidence="3 4">
    <name type="scientific">SAR86 cluster bacterium</name>
    <dbReference type="NCBI Taxonomy" id="2030880"/>
    <lineage>
        <taxon>Bacteria</taxon>
        <taxon>Pseudomonadati</taxon>
        <taxon>Pseudomonadota</taxon>
        <taxon>Gammaproteobacteria</taxon>
        <taxon>SAR86 cluster</taxon>
    </lineage>
</organism>
<dbReference type="InterPro" id="IPR014710">
    <property type="entry name" value="RmlC-like_jellyroll"/>
</dbReference>
<dbReference type="Pfam" id="PF00190">
    <property type="entry name" value="Cupin_1"/>
    <property type="match status" value="1"/>
</dbReference>
<dbReference type="InterPro" id="IPR011051">
    <property type="entry name" value="RmlC_Cupin_sf"/>
</dbReference>
<evidence type="ECO:0000313" key="4">
    <source>
        <dbReference type="Proteomes" id="UP000218327"/>
    </source>
</evidence>
<keyword evidence="1" id="KW-0732">Signal</keyword>
<accession>A0A2A5ATV9</accession>
<gene>
    <name evidence="3" type="ORF">COA96_13575</name>
</gene>
<comment type="caution">
    <text evidence="3">The sequence shown here is derived from an EMBL/GenBank/DDBJ whole genome shotgun (WGS) entry which is preliminary data.</text>
</comment>
<feature type="domain" description="Cupin type-1" evidence="2">
    <location>
        <begin position="45"/>
        <end position="143"/>
    </location>
</feature>
<dbReference type="InterPro" id="IPR006045">
    <property type="entry name" value="Cupin_1"/>
</dbReference>
<protein>
    <recommendedName>
        <fullName evidence="2">Cupin type-1 domain-containing protein</fullName>
    </recommendedName>
</protein>
<evidence type="ECO:0000256" key="1">
    <source>
        <dbReference type="SAM" id="SignalP"/>
    </source>
</evidence>
<dbReference type="SUPFAM" id="SSF51182">
    <property type="entry name" value="RmlC-like cupins"/>
    <property type="match status" value="1"/>
</dbReference>
<feature type="chain" id="PRO_5012833877" description="Cupin type-1 domain-containing protein" evidence="1">
    <location>
        <begin position="27"/>
        <end position="154"/>
    </location>
</feature>
<name>A0A2A5ATV9_9GAMM</name>
<dbReference type="EMBL" id="NVVJ01000052">
    <property type="protein sequence ID" value="PCJ22727.1"/>
    <property type="molecule type" value="Genomic_DNA"/>
</dbReference>
<feature type="signal peptide" evidence="1">
    <location>
        <begin position="1"/>
        <end position="26"/>
    </location>
</feature>
<dbReference type="Proteomes" id="UP000218327">
    <property type="component" value="Unassembled WGS sequence"/>
</dbReference>
<evidence type="ECO:0000259" key="2">
    <source>
        <dbReference type="Pfam" id="PF00190"/>
    </source>
</evidence>
<dbReference type="CDD" id="cd06989">
    <property type="entry name" value="cupin_DRT102"/>
    <property type="match status" value="1"/>
</dbReference>
<dbReference type="Gene3D" id="2.60.120.10">
    <property type="entry name" value="Jelly Rolls"/>
    <property type="match status" value="1"/>
</dbReference>
<reference evidence="4" key="1">
    <citation type="submission" date="2017-08" db="EMBL/GenBank/DDBJ databases">
        <title>A dynamic microbial community with high functional redundancy inhabits the cold, oxic subseafloor aquifer.</title>
        <authorList>
            <person name="Tully B.J."/>
            <person name="Wheat C.G."/>
            <person name="Glazer B.T."/>
            <person name="Huber J.A."/>
        </authorList>
    </citation>
    <scope>NUCLEOTIDE SEQUENCE [LARGE SCALE GENOMIC DNA]</scope>
</reference>
<proteinExistence type="predicted"/>
<dbReference type="AlphaFoldDB" id="A0A2A5ATV9"/>
<sequence length="154" mass="16748">MTVKKFVTWASCIAGTLVFSIQLASAQVVEPDEHGFMIAAPSDLVPDDGSITTVVYGDPSKSGIYVIQITFAAGRGSRPHYHNQARYITVLKGTWWVSTGPGADVYDPDNMKRVEQGTFIYEPPNGHHYDMAKDEAVTVQIMGMGPVVTTSIPQ</sequence>